<sequence>MIAYLKNEERIWEIPDGDSTVGRGSDCTLPLDAGRYPEISRKHVRFHCAGGVVTFRDDNSANGTLKNGVRLSSGELRPGDTLELGAGGPMFEMWQGPVGRQDVTTRIQNIAVERIATPAERAPERASGAARAAAATPVPPTRSAATPPSAPVKSEATTQEMPLPSAVRPSPVSGARPGDPAPLGGPAAELRTVTMPRATSGAKSFAREGRPSDDTTAVFEDQIYTPPPAPRSSAPHAPRIDDVLALTLEKKIDIMQKLVVGVLAMVFALCGLLLYQSHEIQQNRETILALQQQASSSVTLLMPQLDQRMNRLNERLDDIDPKLQKAEDHMADRMNHDLPILLDKYLASRMAQGQAMNALVPR</sequence>
<feature type="domain" description="FHA" evidence="3">
    <location>
        <begin position="19"/>
        <end position="71"/>
    </location>
</feature>
<dbReference type="PROSITE" id="PS50006">
    <property type="entry name" value="FHA_DOMAIN"/>
    <property type="match status" value="1"/>
</dbReference>
<feature type="transmembrane region" description="Helical" evidence="2">
    <location>
        <begin position="258"/>
        <end position="275"/>
    </location>
</feature>
<proteinExistence type="predicted"/>
<dbReference type="EMBL" id="FZOU01000005">
    <property type="protein sequence ID" value="SNT19525.1"/>
    <property type="molecule type" value="Genomic_DNA"/>
</dbReference>
<dbReference type="AlphaFoldDB" id="A0A239KN90"/>
<dbReference type="SUPFAM" id="SSF49879">
    <property type="entry name" value="SMAD/FHA domain"/>
    <property type="match status" value="1"/>
</dbReference>
<accession>A0A239KN90</accession>
<dbReference type="Gene3D" id="2.60.200.20">
    <property type="match status" value="1"/>
</dbReference>
<keyword evidence="5" id="KW-1185">Reference proteome</keyword>
<dbReference type="Proteomes" id="UP000198356">
    <property type="component" value="Unassembled WGS sequence"/>
</dbReference>
<dbReference type="InterPro" id="IPR008984">
    <property type="entry name" value="SMAD_FHA_dom_sf"/>
</dbReference>
<evidence type="ECO:0000256" key="1">
    <source>
        <dbReference type="SAM" id="MobiDB-lite"/>
    </source>
</evidence>
<evidence type="ECO:0000313" key="5">
    <source>
        <dbReference type="Proteomes" id="UP000198356"/>
    </source>
</evidence>
<dbReference type="CDD" id="cd00060">
    <property type="entry name" value="FHA"/>
    <property type="match status" value="1"/>
</dbReference>
<gene>
    <name evidence="4" type="ORF">SAMN05421770_10581</name>
</gene>
<dbReference type="Pfam" id="PF00498">
    <property type="entry name" value="FHA"/>
    <property type="match status" value="1"/>
</dbReference>
<keyword evidence="2" id="KW-1133">Transmembrane helix</keyword>
<dbReference type="InterPro" id="IPR000253">
    <property type="entry name" value="FHA_dom"/>
</dbReference>
<organism evidence="4 5">
    <name type="scientific">Granulicella rosea</name>
    <dbReference type="NCBI Taxonomy" id="474952"/>
    <lineage>
        <taxon>Bacteria</taxon>
        <taxon>Pseudomonadati</taxon>
        <taxon>Acidobacteriota</taxon>
        <taxon>Terriglobia</taxon>
        <taxon>Terriglobales</taxon>
        <taxon>Acidobacteriaceae</taxon>
        <taxon>Granulicella</taxon>
    </lineage>
</organism>
<evidence type="ECO:0000259" key="3">
    <source>
        <dbReference type="PROSITE" id="PS50006"/>
    </source>
</evidence>
<dbReference type="OrthoDB" id="107728at2"/>
<reference evidence="4 5" key="1">
    <citation type="submission" date="2017-06" db="EMBL/GenBank/DDBJ databases">
        <authorList>
            <person name="Kim H.J."/>
            <person name="Triplett B.A."/>
        </authorList>
    </citation>
    <scope>NUCLEOTIDE SEQUENCE [LARGE SCALE GENOMIC DNA]</scope>
    <source>
        <strain evidence="4 5">DSM 18704</strain>
    </source>
</reference>
<evidence type="ECO:0000313" key="4">
    <source>
        <dbReference type="EMBL" id="SNT19525.1"/>
    </source>
</evidence>
<feature type="compositionally biased region" description="Low complexity" evidence="1">
    <location>
        <begin position="125"/>
        <end position="147"/>
    </location>
</feature>
<keyword evidence="2" id="KW-0812">Transmembrane</keyword>
<feature type="region of interest" description="Disordered" evidence="1">
    <location>
        <begin position="116"/>
        <end position="187"/>
    </location>
</feature>
<dbReference type="RefSeq" id="WP_089409167.1">
    <property type="nucleotide sequence ID" value="NZ_FZOU01000005.1"/>
</dbReference>
<name>A0A239KN90_9BACT</name>
<feature type="compositionally biased region" description="Low complexity" evidence="1">
    <location>
        <begin position="174"/>
        <end position="187"/>
    </location>
</feature>
<keyword evidence="2" id="KW-0472">Membrane</keyword>
<protein>
    <submittedName>
        <fullName evidence="4">FHA domain-containing protein</fullName>
    </submittedName>
</protein>
<evidence type="ECO:0000256" key="2">
    <source>
        <dbReference type="SAM" id="Phobius"/>
    </source>
</evidence>